<dbReference type="STRING" id="8010.ENSELUP00000032882"/>
<evidence type="ECO:0000256" key="1">
    <source>
        <dbReference type="ARBA" id="ARBA00022722"/>
    </source>
</evidence>
<keyword evidence="1 8" id="KW-0540">Nuclease</keyword>
<feature type="active site" description="Proton donor/acceptor" evidence="8">
    <location>
        <position position="224"/>
    </location>
</feature>
<sequence>MLVSYSSSSEEETENIQLKWVTKRRQSWHEDDSLLRKKPKSEEHPPRAREEDDTKSRLPFPSSVLDMFTEEDENSQTEDRTLHGGRIRSFKHERGNWATYVYFPYIPEEGFLELLDEMTKVAASHGISLIHTDEFHLSLSKTVILKHHWIQPFIKSLKTSLAHIRRFICSAEMLKVYCNDDKNRTFLAMEFSTGQAQLLELMKAVDSTMMEFNLDTFYKDPSFHVSLAWCVGDCTEHIQKECLQDLQSLVDSHEDGPFMLRLDCQELRFKSGNKTFSFPLR</sequence>
<dbReference type="RefSeq" id="XP_019895793.2">
    <property type="nucleotide sequence ID" value="XM_020040234.2"/>
</dbReference>
<dbReference type="GO" id="GO:0043484">
    <property type="term" value="P:regulation of RNA splicing"/>
    <property type="evidence" value="ECO:0007669"/>
    <property type="project" value="Ensembl"/>
</dbReference>
<evidence type="ECO:0000256" key="7">
    <source>
        <dbReference type="ARBA" id="ARBA00046102"/>
    </source>
</evidence>
<evidence type="ECO:0000256" key="5">
    <source>
        <dbReference type="ARBA" id="ARBA00029300"/>
    </source>
</evidence>
<evidence type="ECO:0000256" key="6">
    <source>
        <dbReference type="ARBA" id="ARBA00029305"/>
    </source>
</evidence>
<evidence type="ECO:0000313" key="11">
    <source>
        <dbReference type="Proteomes" id="UP000265140"/>
    </source>
</evidence>
<dbReference type="GeneID" id="105018527"/>
<comment type="function">
    <text evidence="7">3'-5' RNA exonuclease that trims the 3' end of oligo(U) and oligo(A) tracts of the pre-U6 small nuclear RNA (snRNA) molecule, leading to the formation of a mature U6 snRNA 3' end-terminated with a 2',3'-cyclic phosphate. Participates in the U6 snRNA 3' end processing that prevents U6 snRNA degradation. In addition also removes uridines from the 3' end of U6atac snRNA and possibly the vault RNA VTRNA1-1.</text>
</comment>
<dbReference type="SUPFAM" id="SSF55144">
    <property type="entry name" value="LigT-like"/>
    <property type="match status" value="1"/>
</dbReference>
<dbReference type="GO" id="GO:0030223">
    <property type="term" value="P:neutrophil differentiation"/>
    <property type="evidence" value="ECO:0007669"/>
    <property type="project" value="Ensembl"/>
</dbReference>
<dbReference type="FunFam" id="3.90.1140.10:FF:000002">
    <property type="entry name" value="U6 snRNA phosphodiesterase"/>
    <property type="match status" value="1"/>
</dbReference>
<comment type="similarity">
    <text evidence="8">Belongs to the 2H phosphoesterase superfamily. USB1 family.</text>
</comment>
<comment type="catalytic activity">
    <reaction evidence="6">
        <text>a 3'-end uridylyl-adenosine-RNA = a 3'-end 2',3'-cyclophospho-uridine-RNA + adenosine</text>
        <dbReference type="Rhea" id="RHEA:67896"/>
        <dbReference type="Rhea" id="RHEA-COMP:17385"/>
        <dbReference type="Rhea" id="RHEA-COMP:17386"/>
        <dbReference type="ChEBI" id="CHEBI:16335"/>
        <dbReference type="ChEBI" id="CHEBI:85644"/>
        <dbReference type="ChEBI" id="CHEBI:176518"/>
    </reaction>
    <physiologicalReaction direction="left-to-right" evidence="6">
        <dbReference type="Rhea" id="RHEA:67897"/>
    </physiologicalReaction>
</comment>
<feature type="compositionally biased region" description="Basic and acidic residues" evidence="9">
    <location>
        <begin position="27"/>
        <end position="56"/>
    </location>
</feature>
<gene>
    <name evidence="8 10" type="primary">USB1</name>
</gene>
<dbReference type="GO" id="GO:0034477">
    <property type="term" value="P:U6 snRNA 3'-end processing"/>
    <property type="evidence" value="ECO:0007669"/>
    <property type="project" value="UniProtKB-UniRule"/>
</dbReference>
<dbReference type="Ensembl" id="ENSELUT00000002080.3">
    <property type="protein sequence ID" value="ENSELUP00000032882.3"/>
    <property type="gene ID" value="ENSELUG00000010974.3"/>
</dbReference>
<dbReference type="GO" id="GO:0016829">
    <property type="term" value="F:lyase activity"/>
    <property type="evidence" value="ECO:0007669"/>
    <property type="project" value="UniProtKB-KW"/>
</dbReference>
<evidence type="ECO:0000256" key="4">
    <source>
        <dbReference type="ARBA" id="ARBA00023242"/>
    </source>
</evidence>
<evidence type="ECO:0000313" key="10">
    <source>
        <dbReference type="Ensembl" id="ENSELUP00000032882.3"/>
    </source>
</evidence>
<evidence type="ECO:0000256" key="8">
    <source>
        <dbReference type="HAMAP-Rule" id="MF_03040"/>
    </source>
</evidence>
<dbReference type="AlphaFoldDB" id="A0A3P8ZVW9"/>
<keyword evidence="3" id="KW-0456">Lyase</keyword>
<reference evidence="11" key="1">
    <citation type="journal article" date="2014" name="PLoS ONE">
        <title>The genome and linkage map of the northern pike (Esox lucius): conserved synteny revealed between the salmonid sister group and the Neoteleostei.</title>
        <authorList>
            <person name="Rondeau E.B."/>
            <person name="Minkley D.R."/>
            <person name="Leong J.S."/>
            <person name="Messmer A.M."/>
            <person name="Jantzen J.R."/>
            <person name="von Schalburg K.R."/>
            <person name="Lemon C."/>
            <person name="Bird N.H."/>
            <person name="Koop B.F."/>
        </authorList>
    </citation>
    <scope>NUCLEOTIDE SEQUENCE</scope>
</reference>
<dbReference type="GO" id="GO:1990838">
    <property type="term" value="F:poly(U)-specific exoribonuclease activity, producing 3' uridine cyclic phosphate ends"/>
    <property type="evidence" value="ECO:0007669"/>
    <property type="project" value="UniProtKB-UniRule"/>
</dbReference>
<dbReference type="GeneTree" id="ENSGT00390000004596"/>
<feature type="active site" description="Proton donor/acceptor" evidence="8">
    <location>
        <position position="136"/>
    </location>
</feature>
<reference evidence="10" key="2">
    <citation type="submission" date="2020-02" db="EMBL/GenBank/DDBJ databases">
        <title>Esox lucius (northern pike) genome, fEsoLuc1, primary haplotype.</title>
        <authorList>
            <person name="Myers G."/>
            <person name="Karagic N."/>
            <person name="Meyer A."/>
            <person name="Pippel M."/>
            <person name="Reichard M."/>
            <person name="Winkler S."/>
            <person name="Tracey A."/>
            <person name="Sims Y."/>
            <person name="Howe K."/>
            <person name="Rhie A."/>
            <person name="Formenti G."/>
            <person name="Durbin R."/>
            <person name="Fedrigo O."/>
            <person name="Jarvis E.D."/>
        </authorList>
    </citation>
    <scope>NUCLEOTIDE SEQUENCE [LARGE SCALE GENOMIC DNA]</scope>
</reference>
<dbReference type="HAMAP" id="MF_03040">
    <property type="entry name" value="USB1"/>
    <property type="match status" value="1"/>
</dbReference>
<comment type="catalytic activity">
    <reaction evidence="5">
        <text>a 3'-end uridylyl-uridine-RNA = a 3'-end 2',3'-cyclophospho-uridine-RNA + uridine</text>
        <dbReference type="Rhea" id="RHEA:46052"/>
        <dbReference type="Rhea" id="RHEA-COMP:17384"/>
        <dbReference type="Rhea" id="RHEA-COMP:17385"/>
        <dbReference type="ChEBI" id="CHEBI:16704"/>
        <dbReference type="ChEBI" id="CHEBI:85643"/>
        <dbReference type="ChEBI" id="CHEBI:85644"/>
    </reaction>
    <physiologicalReaction direction="left-to-right" evidence="5">
        <dbReference type="Rhea" id="RHEA:46053"/>
    </physiologicalReaction>
</comment>
<evidence type="ECO:0000256" key="9">
    <source>
        <dbReference type="SAM" id="MobiDB-lite"/>
    </source>
</evidence>
<dbReference type="FunCoup" id="A0A3P8ZVW9">
    <property type="interactions" value="469"/>
</dbReference>
<organism evidence="10 11">
    <name type="scientific">Esox lucius</name>
    <name type="common">Northern pike</name>
    <dbReference type="NCBI Taxonomy" id="8010"/>
    <lineage>
        <taxon>Eukaryota</taxon>
        <taxon>Metazoa</taxon>
        <taxon>Chordata</taxon>
        <taxon>Craniata</taxon>
        <taxon>Vertebrata</taxon>
        <taxon>Euteleostomi</taxon>
        <taxon>Actinopterygii</taxon>
        <taxon>Neopterygii</taxon>
        <taxon>Teleostei</taxon>
        <taxon>Protacanthopterygii</taxon>
        <taxon>Esociformes</taxon>
        <taxon>Esocidae</taxon>
        <taxon>Esox</taxon>
    </lineage>
</organism>
<dbReference type="PANTHER" id="PTHR13522:SF3">
    <property type="entry name" value="U6 SNRNA PHOSPHODIESTERASE 1"/>
    <property type="match status" value="1"/>
</dbReference>
<accession>A0A3P8ZVW9</accession>
<feature type="region of interest" description="Disordered" evidence="9">
    <location>
        <begin position="23"/>
        <end position="60"/>
    </location>
</feature>
<dbReference type="InterPro" id="IPR027521">
    <property type="entry name" value="Usb1"/>
</dbReference>
<name>A0A3P8ZVW9_ESOLU</name>
<evidence type="ECO:0000256" key="2">
    <source>
        <dbReference type="ARBA" id="ARBA00022801"/>
    </source>
</evidence>
<dbReference type="GO" id="GO:0005634">
    <property type="term" value="C:nucleus"/>
    <property type="evidence" value="ECO:0007669"/>
    <property type="project" value="UniProtKB-SubCell"/>
</dbReference>
<dbReference type="InParanoid" id="A0A3P8ZVW9"/>
<dbReference type="Proteomes" id="UP000265140">
    <property type="component" value="Chromosome 19"/>
</dbReference>
<dbReference type="EC" id="3.1.4.-" evidence="8"/>
<comment type="subcellular location">
    <subcellularLocation>
        <location evidence="8">Nucleus</location>
    </subcellularLocation>
</comment>
<keyword evidence="4 8" id="KW-0539">Nucleus</keyword>
<dbReference type="Bgee" id="ENSELUG00000010974">
    <property type="expression patterns" value="Expressed in head kidney and 14 other cell types or tissues"/>
</dbReference>
<protein>
    <recommendedName>
        <fullName evidence="8">U6 snRNA phosphodiesterase</fullName>
        <ecNumber evidence="8">3.1.4.-</ecNumber>
    </recommendedName>
</protein>
<keyword evidence="2 8" id="KW-0378">Hydrolase</keyword>
<dbReference type="PANTHER" id="PTHR13522">
    <property type="entry name" value="U6 SNRNA PHOSPHODIESTERASE 1"/>
    <property type="match status" value="1"/>
</dbReference>
<dbReference type="InterPro" id="IPR009097">
    <property type="entry name" value="Cyclic_Pdiesterase"/>
</dbReference>
<evidence type="ECO:0000256" key="3">
    <source>
        <dbReference type="ARBA" id="ARBA00023239"/>
    </source>
</evidence>
<keyword evidence="11" id="KW-1185">Reference proteome</keyword>
<dbReference type="Gene3D" id="3.90.1140.10">
    <property type="entry name" value="Cyclic phosphodiesterase"/>
    <property type="match status" value="1"/>
</dbReference>
<reference evidence="10" key="4">
    <citation type="submission" date="2025-09" db="UniProtKB">
        <authorList>
            <consortium name="Ensembl"/>
        </authorList>
    </citation>
    <scope>IDENTIFICATION</scope>
</reference>
<dbReference type="OMA" id="KTVVLQY"/>
<dbReference type="Pfam" id="PF09749">
    <property type="entry name" value="HVSL"/>
    <property type="match status" value="1"/>
</dbReference>
<reference evidence="10" key="3">
    <citation type="submission" date="2025-08" db="UniProtKB">
        <authorList>
            <consortium name="Ensembl"/>
        </authorList>
    </citation>
    <scope>IDENTIFICATION</scope>
</reference>
<comment type="function">
    <text evidence="8">Phosphodiesterase responsible for the U6 snRNA 3' end processing. Acts as an exoribonuclease (RNase) responsible for trimming the poly(U) tract of the last nucleotides in the pre-U6 snRNA molecule, leading to the formation of mature U6 snRNA.</text>
</comment>
<proteinExistence type="inferred from homology"/>